<reference evidence="1 2" key="1">
    <citation type="submission" date="2022-12" db="EMBL/GenBank/DDBJ databases">
        <title>Chromosome-scale assembly of the Ensete ventricosum genome.</title>
        <authorList>
            <person name="Dussert Y."/>
            <person name="Stocks J."/>
            <person name="Wendawek A."/>
            <person name="Woldeyes F."/>
            <person name="Nichols R.A."/>
            <person name="Borrell J.S."/>
        </authorList>
    </citation>
    <scope>NUCLEOTIDE SEQUENCE [LARGE SCALE GENOMIC DNA]</scope>
    <source>
        <strain evidence="2">cv. Maze</strain>
        <tissue evidence="1">Seeds</tissue>
    </source>
</reference>
<dbReference type="EMBL" id="JAQQAF010000008">
    <property type="protein sequence ID" value="KAJ8464322.1"/>
    <property type="molecule type" value="Genomic_DNA"/>
</dbReference>
<dbReference type="Proteomes" id="UP001222027">
    <property type="component" value="Unassembled WGS sequence"/>
</dbReference>
<dbReference type="AlphaFoldDB" id="A0AAV8P4T8"/>
<accession>A0AAV8P4T8</accession>
<sequence>MAAVPGSQIKGTDYMFPIFHSRPNITNCQSNRKRLICQLPRFMYHERHLTSVAVKDGLNKLWVKRILWNEFVSESARRNLTPLNQVKICLLGNVLIIKLEAFKYDKNQFGLVSSNDKTSSDAAGMLFVEFMHQWKQGKVKQKKRSTGSSDGANSRYDMFGISQDDMLRQHFIGLADKTINTVIHRRIIFLWLLLYCGICNSISRLKQWKPQTQTKLLLAYRSLFVKIEISEATAMWLKQMYSSEIKCFGAAAAD</sequence>
<comment type="caution">
    <text evidence="1">The sequence shown here is derived from an EMBL/GenBank/DDBJ whole genome shotgun (WGS) entry which is preliminary data.</text>
</comment>
<name>A0AAV8P4T8_ENSVE</name>
<gene>
    <name evidence="1" type="ORF">OPV22_026874</name>
</gene>
<evidence type="ECO:0000313" key="1">
    <source>
        <dbReference type="EMBL" id="KAJ8464322.1"/>
    </source>
</evidence>
<protein>
    <submittedName>
        <fullName evidence="1">Uncharacterized protein</fullName>
    </submittedName>
</protein>
<organism evidence="1 2">
    <name type="scientific">Ensete ventricosum</name>
    <name type="common">Abyssinian banana</name>
    <name type="synonym">Musa ensete</name>
    <dbReference type="NCBI Taxonomy" id="4639"/>
    <lineage>
        <taxon>Eukaryota</taxon>
        <taxon>Viridiplantae</taxon>
        <taxon>Streptophyta</taxon>
        <taxon>Embryophyta</taxon>
        <taxon>Tracheophyta</taxon>
        <taxon>Spermatophyta</taxon>
        <taxon>Magnoliopsida</taxon>
        <taxon>Liliopsida</taxon>
        <taxon>Zingiberales</taxon>
        <taxon>Musaceae</taxon>
        <taxon>Ensete</taxon>
    </lineage>
</organism>
<keyword evidence="2" id="KW-1185">Reference proteome</keyword>
<evidence type="ECO:0000313" key="2">
    <source>
        <dbReference type="Proteomes" id="UP001222027"/>
    </source>
</evidence>
<proteinExistence type="predicted"/>